<sequence>MLLTVRRHTAMFKAVEALFNLSDPHCIISESLLNFANCFCLGIPRFLTKLNAVSLLQASCHLKRNENVMNTCYTTLLSGSHRQIWRCKHDYKLTLELLDTEMEEPEPVEGTEKWSSYVEHHANSGVDGVAGS</sequence>
<evidence type="ECO:0000313" key="2">
    <source>
        <dbReference type="Proteomes" id="UP000235965"/>
    </source>
</evidence>
<dbReference type="EMBL" id="NEVH01006986">
    <property type="protein sequence ID" value="PNF36253.1"/>
    <property type="molecule type" value="Genomic_DNA"/>
</dbReference>
<keyword evidence="2" id="KW-1185">Reference proteome</keyword>
<reference evidence="1 2" key="1">
    <citation type="submission" date="2017-12" db="EMBL/GenBank/DDBJ databases">
        <title>Hemimetabolous genomes reveal molecular basis of termite eusociality.</title>
        <authorList>
            <person name="Harrison M.C."/>
            <person name="Jongepier E."/>
            <person name="Robertson H.M."/>
            <person name="Arning N."/>
            <person name="Bitard-Feildel T."/>
            <person name="Chao H."/>
            <person name="Childers C.P."/>
            <person name="Dinh H."/>
            <person name="Doddapaneni H."/>
            <person name="Dugan S."/>
            <person name="Gowin J."/>
            <person name="Greiner C."/>
            <person name="Han Y."/>
            <person name="Hu H."/>
            <person name="Hughes D.S.T."/>
            <person name="Huylmans A.-K."/>
            <person name="Kemena C."/>
            <person name="Kremer L.P.M."/>
            <person name="Lee S.L."/>
            <person name="Lopez-Ezquerra A."/>
            <person name="Mallet L."/>
            <person name="Monroy-Kuhn J.M."/>
            <person name="Moser A."/>
            <person name="Murali S.C."/>
            <person name="Muzny D.M."/>
            <person name="Otani S."/>
            <person name="Piulachs M.-D."/>
            <person name="Poelchau M."/>
            <person name="Qu J."/>
            <person name="Schaub F."/>
            <person name="Wada-Katsumata A."/>
            <person name="Worley K.C."/>
            <person name="Xie Q."/>
            <person name="Ylla G."/>
            <person name="Poulsen M."/>
            <person name="Gibbs R.A."/>
            <person name="Schal C."/>
            <person name="Richards S."/>
            <person name="Belles X."/>
            <person name="Korb J."/>
            <person name="Bornberg-Bauer E."/>
        </authorList>
    </citation>
    <scope>NUCLEOTIDE SEQUENCE [LARGE SCALE GENOMIC DNA]</scope>
    <source>
        <tissue evidence="1">Whole body</tissue>
    </source>
</reference>
<gene>
    <name evidence="1" type="ORF">B7P43_G08466</name>
</gene>
<dbReference type="Proteomes" id="UP000235965">
    <property type="component" value="Unassembled WGS sequence"/>
</dbReference>
<proteinExistence type="predicted"/>
<evidence type="ECO:0000313" key="1">
    <source>
        <dbReference type="EMBL" id="PNF36253.1"/>
    </source>
</evidence>
<dbReference type="AlphaFoldDB" id="A0A2J7R5Z8"/>
<name>A0A2J7R5Z8_9NEOP</name>
<organism evidence="1 2">
    <name type="scientific">Cryptotermes secundus</name>
    <dbReference type="NCBI Taxonomy" id="105785"/>
    <lineage>
        <taxon>Eukaryota</taxon>
        <taxon>Metazoa</taxon>
        <taxon>Ecdysozoa</taxon>
        <taxon>Arthropoda</taxon>
        <taxon>Hexapoda</taxon>
        <taxon>Insecta</taxon>
        <taxon>Pterygota</taxon>
        <taxon>Neoptera</taxon>
        <taxon>Polyneoptera</taxon>
        <taxon>Dictyoptera</taxon>
        <taxon>Blattodea</taxon>
        <taxon>Blattoidea</taxon>
        <taxon>Termitoidae</taxon>
        <taxon>Kalotermitidae</taxon>
        <taxon>Cryptotermitinae</taxon>
        <taxon>Cryptotermes</taxon>
    </lineage>
</organism>
<accession>A0A2J7R5Z8</accession>
<comment type="caution">
    <text evidence="1">The sequence shown here is derived from an EMBL/GenBank/DDBJ whole genome shotgun (WGS) entry which is preliminary data.</text>
</comment>
<dbReference type="InParanoid" id="A0A2J7R5Z8"/>
<protein>
    <submittedName>
        <fullName evidence="1">Uncharacterized protein</fullName>
    </submittedName>
</protein>